<dbReference type="InterPro" id="IPR006175">
    <property type="entry name" value="YjgF/YER057c/UK114"/>
</dbReference>
<dbReference type="InterPro" id="IPR035959">
    <property type="entry name" value="RutC-like_sf"/>
</dbReference>
<dbReference type="Pfam" id="PF01042">
    <property type="entry name" value="Ribonuc_L-PSP"/>
    <property type="match status" value="1"/>
</dbReference>
<sequence length="153" mass="16882">MAATADSIFQNKTGDFRLTAHQTLLPAGWDRPRGYANGMAAHGRLVFTAGIVGWDERQRFVSEDMVGQFEQVLVNTVAILAEAGARPEHIVRMTWYVTDRAEYVNNLAEIGQIYKKFIGKVFPAMTVVEVTALVEASARIEIETTAVLPDPVS</sequence>
<dbReference type="Proteomes" id="UP000285092">
    <property type="component" value="Unassembled WGS sequence"/>
</dbReference>
<dbReference type="EMBL" id="QXFK01000019">
    <property type="protein sequence ID" value="RIV75695.1"/>
    <property type="molecule type" value="Genomic_DNA"/>
</dbReference>
<comment type="caution">
    <text evidence="2">The sequence shown here is derived from an EMBL/GenBank/DDBJ whole genome shotgun (WGS) entry which is preliminary data.</text>
</comment>
<dbReference type="AlphaFoldDB" id="A0A418ND12"/>
<accession>A0A418ND12</accession>
<dbReference type="OrthoDB" id="9808943at2"/>
<dbReference type="Gene3D" id="3.30.1330.40">
    <property type="entry name" value="RutC-like"/>
    <property type="match status" value="1"/>
</dbReference>
<dbReference type="CDD" id="cd00448">
    <property type="entry name" value="YjgF_YER057c_UK114_family"/>
    <property type="match status" value="1"/>
</dbReference>
<protein>
    <submittedName>
        <fullName evidence="2">RidA family protein</fullName>
    </submittedName>
</protein>
<evidence type="ECO:0000313" key="3">
    <source>
        <dbReference type="Proteomes" id="UP000285092"/>
    </source>
</evidence>
<dbReference type="PANTHER" id="PTHR11803:SF58">
    <property type="entry name" value="PROTEIN HMF1-RELATED"/>
    <property type="match status" value="1"/>
</dbReference>
<dbReference type="GO" id="GO:0019239">
    <property type="term" value="F:deaminase activity"/>
    <property type="evidence" value="ECO:0007669"/>
    <property type="project" value="TreeGrafter"/>
</dbReference>
<proteinExistence type="inferred from homology"/>
<gene>
    <name evidence="2" type="ORF">D2V04_15550</name>
</gene>
<evidence type="ECO:0000256" key="1">
    <source>
        <dbReference type="ARBA" id="ARBA00010552"/>
    </source>
</evidence>
<reference evidence="2 3" key="1">
    <citation type="submission" date="2018-08" db="EMBL/GenBank/DDBJ databases">
        <title>Altererythrobacter sp.Ery1 and Ery12, the genome sequencing of novel strains in genus Alterythrobacter.</title>
        <authorList>
            <person name="Cheng H."/>
            <person name="Wu Y.-H."/>
            <person name="Fang C."/>
            <person name="Xu X.-W."/>
        </authorList>
    </citation>
    <scope>NUCLEOTIDE SEQUENCE [LARGE SCALE GENOMIC DNA]</scope>
    <source>
        <strain evidence="2 3">Ery1</strain>
    </source>
</reference>
<dbReference type="GO" id="GO:0005829">
    <property type="term" value="C:cytosol"/>
    <property type="evidence" value="ECO:0007669"/>
    <property type="project" value="TreeGrafter"/>
</dbReference>
<dbReference type="SUPFAM" id="SSF55298">
    <property type="entry name" value="YjgF-like"/>
    <property type="match status" value="1"/>
</dbReference>
<dbReference type="PANTHER" id="PTHR11803">
    <property type="entry name" value="2-IMINOBUTANOATE/2-IMINOPROPANOATE DEAMINASE RIDA"/>
    <property type="match status" value="1"/>
</dbReference>
<name>A0A418ND12_9SPHN</name>
<evidence type="ECO:0000313" key="2">
    <source>
        <dbReference type="EMBL" id="RIV75695.1"/>
    </source>
</evidence>
<organism evidence="2 3">
    <name type="scientific">Pelagerythrobacter aerophilus</name>
    <dbReference type="NCBI Taxonomy" id="2306995"/>
    <lineage>
        <taxon>Bacteria</taxon>
        <taxon>Pseudomonadati</taxon>
        <taxon>Pseudomonadota</taxon>
        <taxon>Alphaproteobacteria</taxon>
        <taxon>Sphingomonadales</taxon>
        <taxon>Erythrobacteraceae</taxon>
        <taxon>Pelagerythrobacter</taxon>
    </lineage>
</organism>
<keyword evidence="3" id="KW-1185">Reference proteome</keyword>
<comment type="similarity">
    <text evidence="1">Belongs to the RutC family.</text>
</comment>